<dbReference type="InterPro" id="IPR018466">
    <property type="entry name" value="Kre9/Knh1-like_N"/>
</dbReference>
<dbReference type="PANTHER" id="PTHR40633">
    <property type="entry name" value="MATRIX PROTEIN, PUTATIVE (AFU_ORTHOLOGUE AFUA_8G05410)-RELATED"/>
    <property type="match status" value="1"/>
</dbReference>
<dbReference type="PANTHER" id="PTHR40633:SF1">
    <property type="entry name" value="GPI ANCHORED SERINE-THREONINE RICH PROTEIN (AFU_ORTHOLOGUE AFUA_1G03630)"/>
    <property type="match status" value="1"/>
</dbReference>
<dbReference type="eggNOG" id="ENOG502SB54">
    <property type="taxonomic scope" value="Eukaryota"/>
</dbReference>
<dbReference type="OrthoDB" id="5589325at2759"/>
<feature type="region of interest" description="Disordered" evidence="2">
    <location>
        <begin position="113"/>
        <end position="199"/>
    </location>
</feature>
<evidence type="ECO:0000256" key="3">
    <source>
        <dbReference type="SAM" id="SignalP"/>
    </source>
</evidence>
<protein>
    <recommendedName>
        <fullName evidence="4">Yeast cell wall synthesis Kre9/Knh1-like N-terminal domain-containing protein</fullName>
    </recommendedName>
</protein>
<keyword evidence="6" id="KW-1185">Reference proteome</keyword>
<dbReference type="AlphaFoldDB" id="W2RNV5"/>
<dbReference type="RefSeq" id="XP_008720921.1">
    <property type="nucleotide sequence ID" value="XM_008722699.1"/>
</dbReference>
<dbReference type="STRING" id="1220924.W2RNV5"/>
<dbReference type="GeneID" id="19975719"/>
<proteinExistence type="predicted"/>
<evidence type="ECO:0000256" key="1">
    <source>
        <dbReference type="ARBA" id="ARBA00022729"/>
    </source>
</evidence>
<dbReference type="HOGENOM" id="CLU_065618_3_1_1"/>
<gene>
    <name evidence="5" type="ORF">HMPREF1541_08380</name>
</gene>
<dbReference type="InParanoid" id="W2RNV5"/>
<dbReference type="Pfam" id="PF10342">
    <property type="entry name" value="Kre9_KNH"/>
    <property type="match status" value="1"/>
</dbReference>
<evidence type="ECO:0000313" key="6">
    <source>
        <dbReference type="Proteomes" id="UP000030752"/>
    </source>
</evidence>
<keyword evidence="1 3" id="KW-0732">Signal</keyword>
<feature type="chain" id="PRO_5004824937" description="Yeast cell wall synthesis Kre9/Knh1-like N-terminal domain-containing protein" evidence="3">
    <location>
        <begin position="20"/>
        <end position="221"/>
    </location>
</feature>
<evidence type="ECO:0000256" key="2">
    <source>
        <dbReference type="SAM" id="MobiDB-lite"/>
    </source>
</evidence>
<dbReference type="Proteomes" id="UP000030752">
    <property type="component" value="Unassembled WGS sequence"/>
</dbReference>
<dbReference type="InterPro" id="IPR052982">
    <property type="entry name" value="SRP1/TIP1-like"/>
</dbReference>
<sequence>MMLTRFVLASASLLSLALAQTKIAFTSLPAALEAGDTYNITWGGGNGDPVTLTLRKGSASDLKTIETIADGVTGTSYSWEVDEDLEDADDYALQITQGQGDVNYSGLFTISGGSGSSSSSSSSSATSTSMDNSTSTTSGESSSTTNGTSSSTSTSNSTESSTTTDSSTTGSTTATTTRSPSSASETGAAQTSAPDAGSGAMQLGSSAAFAMAVLGAVVLMN</sequence>
<name>W2RNV5_CYPE1</name>
<organism evidence="5 6">
    <name type="scientific">Cyphellophora europaea (strain CBS 101466)</name>
    <name type="common">Phialophora europaea</name>
    <dbReference type="NCBI Taxonomy" id="1220924"/>
    <lineage>
        <taxon>Eukaryota</taxon>
        <taxon>Fungi</taxon>
        <taxon>Dikarya</taxon>
        <taxon>Ascomycota</taxon>
        <taxon>Pezizomycotina</taxon>
        <taxon>Eurotiomycetes</taxon>
        <taxon>Chaetothyriomycetidae</taxon>
        <taxon>Chaetothyriales</taxon>
        <taxon>Cyphellophoraceae</taxon>
        <taxon>Cyphellophora</taxon>
    </lineage>
</organism>
<evidence type="ECO:0000313" key="5">
    <source>
        <dbReference type="EMBL" id="ETN37389.1"/>
    </source>
</evidence>
<dbReference type="EMBL" id="KB822724">
    <property type="protein sequence ID" value="ETN37389.1"/>
    <property type="molecule type" value="Genomic_DNA"/>
</dbReference>
<accession>W2RNV5</accession>
<feature type="domain" description="Yeast cell wall synthesis Kre9/Knh1-like N-terminal" evidence="4">
    <location>
        <begin position="31"/>
        <end position="110"/>
    </location>
</feature>
<feature type="signal peptide" evidence="3">
    <location>
        <begin position="1"/>
        <end position="19"/>
    </location>
</feature>
<reference evidence="5 6" key="1">
    <citation type="submission" date="2013-03" db="EMBL/GenBank/DDBJ databases">
        <title>The Genome Sequence of Phialophora europaea CBS 101466.</title>
        <authorList>
            <consortium name="The Broad Institute Genomics Platform"/>
            <person name="Cuomo C."/>
            <person name="de Hoog S."/>
            <person name="Gorbushina A."/>
            <person name="Walker B."/>
            <person name="Young S.K."/>
            <person name="Zeng Q."/>
            <person name="Gargeya S."/>
            <person name="Fitzgerald M."/>
            <person name="Haas B."/>
            <person name="Abouelleil A."/>
            <person name="Allen A.W."/>
            <person name="Alvarado L."/>
            <person name="Arachchi H.M."/>
            <person name="Berlin A.M."/>
            <person name="Chapman S.B."/>
            <person name="Gainer-Dewar J."/>
            <person name="Goldberg J."/>
            <person name="Griggs A."/>
            <person name="Gujja S."/>
            <person name="Hansen M."/>
            <person name="Howarth C."/>
            <person name="Imamovic A."/>
            <person name="Ireland A."/>
            <person name="Larimer J."/>
            <person name="McCowan C."/>
            <person name="Murphy C."/>
            <person name="Pearson M."/>
            <person name="Poon T.W."/>
            <person name="Priest M."/>
            <person name="Roberts A."/>
            <person name="Saif S."/>
            <person name="Shea T."/>
            <person name="Sisk P."/>
            <person name="Sykes S."/>
            <person name="Wortman J."/>
            <person name="Nusbaum C."/>
            <person name="Birren B."/>
        </authorList>
    </citation>
    <scope>NUCLEOTIDE SEQUENCE [LARGE SCALE GENOMIC DNA]</scope>
    <source>
        <strain evidence="5 6">CBS 101466</strain>
    </source>
</reference>
<feature type="compositionally biased region" description="Low complexity" evidence="2">
    <location>
        <begin position="113"/>
        <end position="186"/>
    </location>
</feature>
<dbReference type="VEuPathDB" id="FungiDB:HMPREF1541_08380"/>
<evidence type="ECO:0000259" key="4">
    <source>
        <dbReference type="Pfam" id="PF10342"/>
    </source>
</evidence>